<evidence type="ECO:0000256" key="5">
    <source>
        <dbReference type="ARBA" id="ARBA00022723"/>
    </source>
</evidence>
<keyword evidence="9" id="KW-0819">tRNA processing</keyword>
<sequence length="459" mass="49879">MEKNAVPETRGLHVITWGCQMNVYDSARMTDVLRPLGYRPVAAPDDADMIILNTCHIRDRAAEKVFSELGRLRLVKEARAAEGRETVLAVAGCVAQAEGREILARAPFVDIVLGPQTYHRLPEMVARAARAAGAVIDTDFPAEQKFDFLPDAQAPQTPGGLTAFLTIQEGCDKFCSFCVVPYTRGAEASRPVASVLREARRLVESGAREITLLGQNVNAYHGEGPDGRSWGLARLAEALSGIPGLARIRYTTSHPRDMDDALIAAHRDLPALMPFLHLPVQSGSDRILDAMNRGHTAAEYRDIVLRLRDARPDIALSSDFIVGHPGETDADFEATLQLIRDVGFAQAFSFKYSPRPGTPAAGAPLQIAEDVKDARLQALQALLREQQDAFNAATVGRVVPVLFTGHGRKAGQLAGRSPYLQPVHVNGPDGLIGQIVNVEIRERYTNSLSGTLVQERAFA</sequence>
<keyword evidence="6 9" id="KW-0408">Iron</keyword>
<dbReference type="SUPFAM" id="SSF102114">
    <property type="entry name" value="Radical SAM enzymes"/>
    <property type="match status" value="1"/>
</dbReference>
<evidence type="ECO:0000256" key="9">
    <source>
        <dbReference type="HAMAP-Rule" id="MF_01864"/>
    </source>
</evidence>
<dbReference type="Proteomes" id="UP001449795">
    <property type="component" value="Chromosome"/>
</dbReference>
<keyword evidence="9" id="KW-0963">Cytoplasm</keyword>
<dbReference type="InterPro" id="IPR007197">
    <property type="entry name" value="rSAM"/>
</dbReference>
<comment type="catalytic activity">
    <reaction evidence="9">
        <text>N(6)-dimethylallyladenosine(37) in tRNA + (sulfur carrier)-SH + AH2 + 2 S-adenosyl-L-methionine = 2-methylsulfanyl-N(6)-dimethylallyladenosine(37) in tRNA + (sulfur carrier)-H + 5'-deoxyadenosine + L-methionine + A + S-adenosyl-L-homocysteine + 2 H(+)</text>
        <dbReference type="Rhea" id="RHEA:37067"/>
        <dbReference type="Rhea" id="RHEA-COMP:10375"/>
        <dbReference type="Rhea" id="RHEA-COMP:10376"/>
        <dbReference type="Rhea" id="RHEA-COMP:14737"/>
        <dbReference type="Rhea" id="RHEA-COMP:14739"/>
        <dbReference type="ChEBI" id="CHEBI:13193"/>
        <dbReference type="ChEBI" id="CHEBI:15378"/>
        <dbReference type="ChEBI" id="CHEBI:17319"/>
        <dbReference type="ChEBI" id="CHEBI:17499"/>
        <dbReference type="ChEBI" id="CHEBI:29917"/>
        <dbReference type="ChEBI" id="CHEBI:57844"/>
        <dbReference type="ChEBI" id="CHEBI:57856"/>
        <dbReference type="ChEBI" id="CHEBI:59789"/>
        <dbReference type="ChEBI" id="CHEBI:64428"/>
        <dbReference type="ChEBI" id="CHEBI:74415"/>
        <dbReference type="ChEBI" id="CHEBI:74417"/>
        <dbReference type="EC" id="2.8.4.3"/>
    </reaction>
</comment>
<dbReference type="NCBIfam" id="TIGR01574">
    <property type="entry name" value="miaB-methiolase"/>
    <property type="match status" value="1"/>
</dbReference>
<dbReference type="CDD" id="cd01335">
    <property type="entry name" value="Radical_SAM"/>
    <property type="match status" value="1"/>
</dbReference>
<dbReference type="NCBIfam" id="TIGR00089">
    <property type="entry name" value="MiaB/RimO family radical SAM methylthiotransferase"/>
    <property type="match status" value="1"/>
</dbReference>
<feature type="binding site" evidence="9">
    <location>
        <position position="171"/>
    </location>
    <ligand>
        <name>[4Fe-4S] cluster</name>
        <dbReference type="ChEBI" id="CHEBI:49883"/>
        <label>2</label>
        <note>4Fe-4S-S-AdoMet</note>
    </ligand>
</feature>
<evidence type="ECO:0000259" key="11">
    <source>
        <dbReference type="PROSITE" id="PS51449"/>
    </source>
</evidence>
<dbReference type="InterPro" id="IPR038135">
    <property type="entry name" value="Methylthiotransferase_N_sf"/>
</dbReference>
<dbReference type="Pfam" id="PF04055">
    <property type="entry name" value="Radical_SAM"/>
    <property type="match status" value="1"/>
</dbReference>
<dbReference type="Pfam" id="PF00919">
    <property type="entry name" value="UPF0004"/>
    <property type="match status" value="1"/>
</dbReference>
<evidence type="ECO:0000256" key="7">
    <source>
        <dbReference type="ARBA" id="ARBA00023014"/>
    </source>
</evidence>
<proteinExistence type="inferred from homology"/>
<dbReference type="SFLD" id="SFLDS00029">
    <property type="entry name" value="Radical_SAM"/>
    <property type="match status" value="1"/>
</dbReference>
<dbReference type="SMART" id="SM00729">
    <property type="entry name" value="Elp3"/>
    <property type="match status" value="1"/>
</dbReference>
<reference evidence="13 14" key="1">
    <citation type="submission" date="2024-04" db="EMBL/GenBank/DDBJ databases">
        <title>Complete genome sequence of Nguyenibacter vanlangesis HBCM-1154, a strain capable of nitrogen fixation, IAA production, and phosphorus solubilization isolated from sugarcane soil.</title>
        <authorList>
            <person name="MY HANH P."/>
        </authorList>
    </citation>
    <scope>NUCLEOTIDE SEQUENCE [LARGE SCALE GENOMIC DNA]</scope>
    <source>
        <strain evidence="13 14">HBCM 1154</strain>
    </source>
</reference>
<dbReference type="RefSeq" id="WP_342630117.1">
    <property type="nucleotide sequence ID" value="NZ_CP152276.1"/>
</dbReference>
<keyword evidence="3 9" id="KW-0808">Transferase</keyword>
<dbReference type="GO" id="GO:0035597">
    <property type="term" value="F:tRNA-2-methylthio-N(6)-dimethylallyladenosine(37) synthase activity"/>
    <property type="evidence" value="ECO:0007669"/>
    <property type="project" value="UniProtKB-EC"/>
</dbReference>
<evidence type="ECO:0000256" key="3">
    <source>
        <dbReference type="ARBA" id="ARBA00022679"/>
    </source>
</evidence>
<dbReference type="InterPro" id="IPR006463">
    <property type="entry name" value="MiaB_methiolase"/>
</dbReference>
<evidence type="ECO:0000256" key="6">
    <source>
        <dbReference type="ARBA" id="ARBA00023004"/>
    </source>
</evidence>
<evidence type="ECO:0000313" key="14">
    <source>
        <dbReference type="Proteomes" id="UP001449795"/>
    </source>
</evidence>
<evidence type="ECO:0000256" key="4">
    <source>
        <dbReference type="ARBA" id="ARBA00022691"/>
    </source>
</evidence>
<dbReference type="InterPro" id="IPR023404">
    <property type="entry name" value="rSAM_horseshoe"/>
</dbReference>
<dbReference type="InterPro" id="IPR002792">
    <property type="entry name" value="TRAM_dom"/>
</dbReference>
<feature type="domain" description="Radical SAM core" evidence="12">
    <location>
        <begin position="157"/>
        <end position="389"/>
    </location>
</feature>
<dbReference type="InterPro" id="IPR005839">
    <property type="entry name" value="Methylthiotransferase"/>
</dbReference>
<dbReference type="InterPro" id="IPR013848">
    <property type="entry name" value="Methylthiotransferase_N"/>
</dbReference>
<dbReference type="Gene3D" id="3.80.30.20">
    <property type="entry name" value="tm_1862 like domain"/>
    <property type="match status" value="1"/>
</dbReference>
<name>A0ABZ3DAV3_9PROT</name>
<evidence type="ECO:0000256" key="8">
    <source>
        <dbReference type="ARBA" id="ARBA00033765"/>
    </source>
</evidence>
<keyword evidence="2 9" id="KW-0004">4Fe-4S</keyword>
<dbReference type="PROSITE" id="PS50926">
    <property type="entry name" value="TRAM"/>
    <property type="match status" value="1"/>
</dbReference>
<dbReference type="InterPro" id="IPR006638">
    <property type="entry name" value="Elp3/MiaA/NifB-like_rSAM"/>
</dbReference>
<dbReference type="EMBL" id="CP152276">
    <property type="protein sequence ID" value="XAE44939.1"/>
    <property type="molecule type" value="Genomic_DNA"/>
</dbReference>
<keyword evidence="7 9" id="KW-0411">Iron-sulfur</keyword>
<dbReference type="PANTHER" id="PTHR43020:SF2">
    <property type="entry name" value="MITOCHONDRIAL TRNA METHYLTHIOTRANSFERASE CDK5RAP1"/>
    <property type="match status" value="1"/>
</dbReference>
<feature type="binding site" evidence="9">
    <location>
        <position position="55"/>
    </location>
    <ligand>
        <name>[4Fe-4S] cluster</name>
        <dbReference type="ChEBI" id="CHEBI:49883"/>
        <label>1</label>
    </ligand>
</feature>
<dbReference type="PROSITE" id="PS51918">
    <property type="entry name" value="RADICAL_SAM"/>
    <property type="match status" value="1"/>
</dbReference>
<protein>
    <recommendedName>
        <fullName evidence="8 9">tRNA-2-methylthio-N(6)-dimethylallyladenosine synthase</fullName>
        <ecNumber evidence="8 9">2.8.4.3</ecNumber>
    </recommendedName>
    <alternativeName>
        <fullName evidence="9">(Dimethylallyl)adenosine tRNA methylthiotransferase MiaB</fullName>
    </alternativeName>
    <alternativeName>
        <fullName evidence="9">tRNA-i(6)A37 methylthiotransferase</fullName>
    </alternativeName>
</protein>
<accession>A0ABZ3DAV3</accession>
<dbReference type="PROSITE" id="PS51449">
    <property type="entry name" value="MTTASE_N"/>
    <property type="match status" value="1"/>
</dbReference>
<dbReference type="SFLD" id="SFLDG01061">
    <property type="entry name" value="methylthiotransferase"/>
    <property type="match status" value="1"/>
</dbReference>
<feature type="binding site" evidence="9">
    <location>
        <position position="178"/>
    </location>
    <ligand>
        <name>[4Fe-4S] cluster</name>
        <dbReference type="ChEBI" id="CHEBI:49883"/>
        <label>2</label>
        <note>4Fe-4S-S-AdoMet</note>
    </ligand>
</feature>
<dbReference type="InterPro" id="IPR020612">
    <property type="entry name" value="Methylthiotransferase_CS"/>
</dbReference>
<feature type="domain" description="TRAM" evidence="10">
    <location>
        <begin position="392"/>
        <end position="454"/>
    </location>
</feature>
<dbReference type="Gene3D" id="3.40.50.12160">
    <property type="entry name" value="Methylthiotransferase, N-terminal domain"/>
    <property type="match status" value="1"/>
</dbReference>
<dbReference type="SFLD" id="SFLDG01082">
    <property type="entry name" value="B12-binding_domain_containing"/>
    <property type="match status" value="1"/>
</dbReference>
<dbReference type="EC" id="2.8.4.3" evidence="8 9"/>
<evidence type="ECO:0000259" key="12">
    <source>
        <dbReference type="PROSITE" id="PS51918"/>
    </source>
</evidence>
<gene>
    <name evidence="9 13" type="primary">miaB</name>
    <name evidence="13" type="ORF">AAC691_02365</name>
</gene>
<keyword evidence="5 9" id="KW-0479">Metal-binding</keyword>
<dbReference type="InterPro" id="IPR058240">
    <property type="entry name" value="rSAM_sf"/>
</dbReference>
<evidence type="ECO:0000313" key="13">
    <source>
        <dbReference type="EMBL" id="XAE44939.1"/>
    </source>
</evidence>
<keyword evidence="14" id="KW-1185">Reference proteome</keyword>
<feature type="binding site" evidence="9">
    <location>
        <position position="93"/>
    </location>
    <ligand>
        <name>[4Fe-4S] cluster</name>
        <dbReference type="ChEBI" id="CHEBI:49883"/>
        <label>1</label>
    </ligand>
</feature>
<feature type="binding site" evidence="9">
    <location>
        <position position="19"/>
    </location>
    <ligand>
        <name>[4Fe-4S] cluster</name>
        <dbReference type="ChEBI" id="CHEBI:49883"/>
        <label>1</label>
    </ligand>
</feature>
<dbReference type="PROSITE" id="PS01278">
    <property type="entry name" value="MTTASE_RADICAL"/>
    <property type="match status" value="1"/>
</dbReference>
<feature type="domain" description="MTTase N-terminal" evidence="11">
    <location>
        <begin position="10"/>
        <end position="130"/>
    </location>
</feature>
<evidence type="ECO:0000256" key="1">
    <source>
        <dbReference type="ARBA" id="ARBA00003234"/>
    </source>
</evidence>
<comment type="function">
    <text evidence="1 9">Catalyzes the methylthiolation of N6-(dimethylallyl)adenosine (i(6)A), leading to the formation of 2-methylthio-N6-(dimethylallyl)adenosine (ms(2)i(6)A) at position 37 in tRNAs that read codons beginning with uridine.</text>
</comment>
<dbReference type="HAMAP" id="MF_01864">
    <property type="entry name" value="tRNA_metthiotr_MiaB"/>
    <property type="match status" value="1"/>
</dbReference>
<comment type="subunit">
    <text evidence="9">Monomer.</text>
</comment>
<feature type="binding site" evidence="9">
    <location>
        <position position="175"/>
    </location>
    <ligand>
        <name>[4Fe-4S] cluster</name>
        <dbReference type="ChEBI" id="CHEBI:49883"/>
        <label>2</label>
        <note>4Fe-4S-S-AdoMet</note>
    </ligand>
</feature>
<organism evidence="13 14">
    <name type="scientific">Nguyenibacter vanlangensis</name>
    <dbReference type="NCBI Taxonomy" id="1216886"/>
    <lineage>
        <taxon>Bacteria</taxon>
        <taxon>Pseudomonadati</taxon>
        <taxon>Pseudomonadota</taxon>
        <taxon>Alphaproteobacteria</taxon>
        <taxon>Acetobacterales</taxon>
        <taxon>Acetobacteraceae</taxon>
        <taxon>Nguyenibacter</taxon>
    </lineage>
</organism>
<comment type="subcellular location">
    <subcellularLocation>
        <location evidence="9">Cytoplasm</location>
    </subcellularLocation>
</comment>
<comment type="cofactor">
    <cofactor evidence="9">
        <name>[4Fe-4S] cluster</name>
        <dbReference type="ChEBI" id="CHEBI:49883"/>
    </cofactor>
    <text evidence="9">Binds 2 [4Fe-4S] clusters. One cluster is coordinated with 3 cysteines and an exchangeable S-adenosyl-L-methionine.</text>
</comment>
<evidence type="ECO:0000259" key="10">
    <source>
        <dbReference type="PROSITE" id="PS50926"/>
    </source>
</evidence>
<dbReference type="PANTHER" id="PTHR43020">
    <property type="entry name" value="CDK5 REGULATORY SUBUNIT-ASSOCIATED PROTEIN 1"/>
    <property type="match status" value="1"/>
</dbReference>
<comment type="similarity">
    <text evidence="9">Belongs to the methylthiotransferase family. MiaB subfamily.</text>
</comment>
<dbReference type="Pfam" id="PF01938">
    <property type="entry name" value="TRAM"/>
    <property type="match status" value="1"/>
</dbReference>
<evidence type="ECO:0000256" key="2">
    <source>
        <dbReference type="ARBA" id="ARBA00022485"/>
    </source>
</evidence>
<keyword evidence="4 9" id="KW-0949">S-adenosyl-L-methionine</keyword>
<dbReference type="SFLD" id="SFLDF00273">
    <property type="entry name" value="(dimethylallyl)adenosine_tRNA"/>
    <property type="match status" value="1"/>
</dbReference>